<name>A0AA38MHM9_9CUCU</name>
<keyword evidence="3" id="KW-1185">Reference proteome</keyword>
<feature type="region of interest" description="Disordered" evidence="1">
    <location>
        <begin position="1"/>
        <end position="36"/>
    </location>
</feature>
<proteinExistence type="predicted"/>
<evidence type="ECO:0000256" key="1">
    <source>
        <dbReference type="SAM" id="MobiDB-lite"/>
    </source>
</evidence>
<reference evidence="2" key="1">
    <citation type="journal article" date="2023" name="G3 (Bethesda)">
        <title>Whole genome assemblies of Zophobas morio and Tenebrio molitor.</title>
        <authorList>
            <person name="Kaur S."/>
            <person name="Stinson S.A."/>
            <person name="diCenzo G.C."/>
        </authorList>
    </citation>
    <scope>NUCLEOTIDE SEQUENCE</scope>
    <source>
        <strain evidence="2">QUZm001</strain>
    </source>
</reference>
<dbReference type="EMBL" id="JALNTZ010000004">
    <property type="protein sequence ID" value="KAJ3656871.1"/>
    <property type="molecule type" value="Genomic_DNA"/>
</dbReference>
<dbReference type="Proteomes" id="UP001168821">
    <property type="component" value="Unassembled WGS sequence"/>
</dbReference>
<gene>
    <name evidence="2" type="ORF">Zmor_015916</name>
</gene>
<evidence type="ECO:0000313" key="2">
    <source>
        <dbReference type="EMBL" id="KAJ3656871.1"/>
    </source>
</evidence>
<organism evidence="2 3">
    <name type="scientific">Zophobas morio</name>
    <dbReference type="NCBI Taxonomy" id="2755281"/>
    <lineage>
        <taxon>Eukaryota</taxon>
        <taxon>Metazoa</taxon>
        <taxon>Ecdysozoa</taxon>
        <taxon>Arthropoda</taxon>
        <taxon>Hexapoda</taxon>
        <taxon>Insecta</taxon>
        <taxon>Pterygota</taxon>
        <taxon>Neoptera</taxon>
        <taxon>Endopterygota</taxon>
        <taxon>Coleoptera</taxon>
        <taxon>Polyphaga</taxon>
        <taxon>Cucujiformia</taxon>
        <taxon>Tenebrionidae</taxon>
        <taxon>Zophobas</taxon>
    </lineage>
</organism>
<protein>
    <submittedName>
        <fullName evidence="2">Uncharacterized protein</fullName>
    </submittedName>
</protein>
<evidence type="ECO:0000313" key="3">
    <source>
        <dbReference type="Proteomes" id="UP001168821"/>
    </source>
</evidence>
<comment type="caution">
    <text evidence="2">The sequence shown here is derived from an EMBL/GenBank/DDBJ whole genome shotgun (WGS) entry which is preliminary data.</text>
</comment>
<dbReference type="AlphaFoldDB" id="A0AA38MHM9"/>
<feature type="compositionally biased region" description="Basic and acidic residues" evidence="1">
    <location>
        <begin position="17"/>
        <end position="34"/>
    </location>
</feature>
<accession>A0AA38MHM9</accession>
<sequence length="132" mass="14776">MEARSSASAPCPTRKIKSGDDPPDNKHRSEDRQEASIIESNDLCTVLTEPCQMHKFLSLAERGEDSVSVHRAQIGRLCPDRVFEVLRGLVDGRTGSSARVLFLAGWKLEIPAKCLMRQIHSSNECLFNDFFD</sequence>